<organism evidence="3 4">
    <name type="scientific">Parashewanella spongiae</name>
    <dbReference type="NCBI Taxonomy" id="342950"/>
    <lineage>
        <taxon>Bacteria</taxon>
        <taxon>Pseudomonadati</taxon>
        <taxon>Pseudomonadota</taxon>
        <taxon>Gammaproteobacteria</taxon>
        <taxon>Alteromonadales</taxon>
        <taxon>Shewanellaceae</taxon>
        <taxon>Parashewanella</taxon>
    </lineage>
</organism>
<feature type="compositionally biased region" description="Basic and acidic residues" evidence="1">
    <location>
        <begin position="66"/>
        <end position="76"/>
    </location>
</feature>
<evidence type="ECO:0000256" key="2">
    <source>
        <dbReference type="SAM" id="SignalP"/>
    </source>
</evidence>
<protein>
    <recommendedName>
        <fullName evidence="5">Type IV pilus biogenesis protein PilP</fullName>
    </recommendedName>
</protein>
<sequence>MRYGWSILASILFSTQSLAGVEQELQQCATINDKLERLICYDKLAARPSTAVNSVPSADTFGQSKSKVEAQKDDFGQTKPKKDALERVELTIKKIKKHPYGNLIITFENGQVWKQTSVGKYRLKVGNKVFIKKGALGSFLLGTADRNTTIRVKRTK</sequence>
<proteinExistence type="predicted"/>
<dbReference type="Proteomes" id="UP000273022">
    <property type="component" value="Unassembled WGS sequence"/>
</dbReference>
<dbReference type="AlphaFoldDB" id="A0A3A6U0V9"/>
<feature type="signal peptide" evidence="2">
    <location>
        <begin position="1"/>
        <end position="19"/>
    </location>
</feature>
<evidence type="ECO:0000313" key="4">
    <source>
        <dbReference type="Proteomes" id="UP000273022"/>
    </source>
</evidence>
<gene>
    <name evidence="3" type="ORF">D5R81_11090</name>
</gene>
<dbReference type="RefSeq" id="WP_121853707.1">
    <property type="nucleotide sequence ID" value="NZ_CP037952.1"/>
</dbReference>
<dbReference type="OrthoDB" id="4750212at2"/>
<keyword evidence="2" id="KW-0732">Signal</keyword>
<evidence type="ECO:0000313" key="3">
    <source>
        <dbReference type="EMBL" id="RJY14611.1"/>
    </source>
</evidence>
<evidence type="ECO:0008006" key="5">
    <source>
        <dbReference type="Google" id="ProtNLM"/>
    </source>
</evidence>
<accession>A0A3A6U0V9</accession>
<keyword evidence="4" id="KW-1185">Reference proteome</keyword>
<dbReference type="PIRSF" id="PIRSF032038">
    <property type="entry name" value="UCP023238"/>
    <property type="match status" value="1"/>
</dbReference>
<feature type="compositionally biased region" description="Polar residues" evidence="1">
    <location>
        <begin position="56"/>
        <end position="65"/>
    </location>
</feature>
<feature type="chain" id="PRO_5017189061" description="Type IV pilus biogenesis protein PilP" evidence="2">
    <location>
        <begin position="20"/>
        <end position="156"/>
    </location>
</feature>
<reference evidence="3 4" key="1">
    <citation type="submission" date="2018-09" db="EMBL/GenBank/DDBJ databases">
        <title>Phylogeny of the Shewanellaceae, and recommendation for two new genera, Pseudoshewanella and Parashewanella.</title>
        <authorList>
            <person name="Wang G."/>
        </authorList>
    </citation>
    <scope>NUCLEOTIDE SEQUENCE [LARGE SCALE GENOMIC DNA]</scope>
    <source>
        <strain evidence="3 4">KCTC 22492</strain>
    </source>
</reference>
<dbReference type="InterPro" id="IPR016987">
    <property type="entry name" value="UCP023238"/>
</dbReference>
<dbReference type="EMBL" id="QYYH01000063">
    <property type="protein sequence ID" value="RJY14611.1"/>
    <property type="molecule type" value="Genomic_DNA"/>
</dbReference>
<comment type="caution">
    <text evidence="3">The sequence shown here is derived from an EMBL/GenBank/DDBJ whole genome shotgun (WGS) entry which is preliminary data.</text>
</comment>
<feature type="region of interest" description="Disordered" evidence="1">
    <location>
        <begin position="56"/>
        <end position="76"/>
    </location>
</feature>
<evidence type="ECO:0000256" key="1">
    <source>
        <dbReference type="SAM" id="MobiDB-lite"/>
    </source>
</evidence>
<name>A0A3A6U0V9_9GAMM</name>